<name>A0ACD3AQH6_9AGAR</name>
<organism evidence="1 2">
    <name type="scientific">Pluteus cervinus</name>
    <dbReference type="NCBI Taxonomy" id="181527"/>
    <lineage>
        <taxon>Eukaryota</taxon>
        <taxon>Fungi</taxon>
        <taxon>Dikarya</taxon>
        <taxon>Basidiomycota</taxon>
        <taxon>Agaricomycotina</taxon>
        <taxon>Agaricomycetes</taxon>
        <taxon>Agaricomycetidae</taxon>
        <taxon>Agaricales</taxon>
        <taxon>Pluteineae</taxon>
        <taxon>Pluteaceae</taxon>
        <taxon>Pluteus</taxon>
    </lineage>
</organism>
<dbReference type="Proteomes" id="UP000308600">
    <property type="component" value="Unassembled WGS sequence"/>
</dbReference>
<keyword evidence="2" id="KW-1185">Reference proteome</keyword>
<evidence type="ECO:0000313" key="2">
    <source>
        <dbReference type="Proteomes" id="UP000308600"/>
    </source>
</evidence>
<gene>
    <name evidence="1" type="ORF">BDN72DRAFT_888685</name>
</gene>
<protein>
    <submittedName>
        <fullName evidence="1">Uncharacterized protein</fullName>
    </submittedName>
</protein>
<reference evidence="1 2" key="1">
    <citation type="journal article" date="2019" name="Nat. Ecol. Evol.">
        <title>Megaphylogeny resolves global patterns of mushroom evolution.</title>
        <authorList>
            <person name="Varga T."/>
            <person name="Krizsan K."/>
            <person name="Foldi C."/>
            <person name="Dima B."/>
            <person name="Sanchez-Garcia M."/>
            <person name="Sanchez-Ramirez S."/>
            <person name="Szollosi G.J."/>
            <person name="Szarkandi J.G."/>
            <person name="Papp V."/>
            <person name="Albert L."/>
            <person name="Andreopoulos W."/>
            <person name="Angelini C."/>
            <person name="Antonin V."/>
            <person name="Barry K.W."/>
            <person name="Bougher N.L."/>
            <person name="Buchanan P."/>
            <person name="Buyck B."/>
            <person name="Bense V."/>
            <person name="Catcheside P."/>
            <person name="Chovatia M."/>
            <person name="Cooper J."/>
            <person name="Damon W."/>
            <person name="Desjardin D."/>
            <person name="Finy P."/>
            <person name="Geml J."/>
            <person name="Haridas S."/>
            <person name="Hughes K."/>
            <person name="Justo A."/>
            <person name="Karasinski D."/>
            <person name="Kautmanova I."/>
            <person name="Kiss B."/>
            <person name="Kocsube S."/>
            <person name="Kotiranta H."/>
            <person name="LaButti K.M."/>
            <person name="Lechner B.E."/>
            <person name="Liimatainen K."/>
            <person name="Lipzen A."/>
            <person name="Lukacs Z."/>
            <person name="Mihaltcheva S."/>
            <person name="Morgado L.N."/>
            <person name="Niskanen T."/>
            <person name="Noordeloos M.E."/>
            <person name="Ohm R.A."/>
            <person name="Ortiz-Santana B."/>
            <person name="Ovrebo C."/>
            <person name="Racz N."/>
            <person name="Riley R."/>
            <person name="Savchenko A."/>
            <person name="Shiryaev A."/>
            <person name="Soop K."/>
            <person name="Spirin V."/>
            <person name="Szebenyi C."/>
            <person name="Tomsovsky M."/>
            <person name="Tulloss R.E."/>
            <person name="Uehling J."/>
            <person name="Grigoriev I.V."/>
            <person name="Vagvolgyi C."/>
            <person name="Papp T."/>
            <person name="Martin F.M."/>
            <person name="Miettinen O."/>
            <person name="Hibbett D.S."/>
            <person name="Nagy L.G."/>
        </authorList>
    </citation>
    <scope>NUCLEOTIDE SEQUENCE [LARGE SCALE GENOMIC DNA]</scope>
    <source>
        <strain evidence="1 2">NL-1719</strain>
    </source>
</reference>
<sequence length="372" mass="40506">MQLLDPLFVLVFLAFQNVVYAWFRVPCTSPLVHDRIDPIVSPGVIPSNHIHTVHGASNFAANSTYETLRQSQCTSCRVAQDLSNYWFARLYFQDPQTGQFEAVANGGLLVYYLNRGSGDKSNGGPGLHAFPAGFTMTSGDPTARSNSSSSDPQQRLRIQAVEFDCLRYPSDQGYNGYGFPTTDCEAGLNARIHMPACWDGVNLDSPDHMSHTAYLSGLDNGDCPSTHPVPLLELLYEVTWNVHDFANRWSPGRDPWPFVYSTGDPTGFSWHGDFQNGWDIVALQNAIDQCNNASNPTGSGVTEACSFLTVVNASVASTCNITAVVDEPTETNLTNLPGCNPIQPGPNEATLYSDSNCPSSSPELDNPLRAPE</sequence>
<proteinExistence type="predicted"/>
<dbReference type="EMBL" id="ML208360">
    <property type="protein sequence ID" value="TFK68050.1"/>
    <property type="molecule type" value="Genomic_DNA"/>
</dbReference>
<accession>A0ACD3AQH6</accession>
<evidence type="ECO:0000313" key="1">
    <source>
        <dbReference type="EMBL" id="TFK68050.1"/>
    </source>
</evidence>